<keyword evidence="1" id="KW-0862">Zinc</keyword>
<dbReference type="OrthoDB" id="2630497at2759"/>
<dbReference type="RefSeq" id="XP_043009693.1">
    <property type="nucleotide sequence ID" value="XM_043151613.1"/>
</dbReference>
<evidence type="ECO:0000313" key="4">
    <source>
        <dbReference type="Proteomes" id="UP001049176"/>
    </source>
</evidence>
<dbReference type="SUPFAM" id="SSF57850">
    <property type="entry name" value="RING/U-box"/>
    <property type="match status" value="1"/>
</dbReference>
<proteinExistence type="predicted"/>
<dbReference type="InterPro" id="IPR001841">
    <property type="entry name" value="Znf_RING"/>
</dbReference>
<protein>
    <recommendedName>
        <fullName evidence="2">RING-type domain-containing protein</fullName>
    </recommendedName>
</protein>
<organism evidence="3 4">
    <name type="scientific">Marasmius oreades</name>
    <name type="common">fairy-ring Marasmius</name>
    <dbReference type="NCBI Taxonomy" id="181124"/>
    <lineage>
        <taxon>Eukaryota</taxon>
        <taxon>Fungi</taxon>
        <taxon>Dikarya</taxon>
        <taxon>Basidiomycota</taxon>
        <taxon>Agaricomycotina</taxon>
        <taxon>Agaricomycetes</taxon>
        <taxon>Agaricomycetidae</taxon>
        <taxon>Agaricales</taxon>
        <taxon>Marasmiineae</taxon>
        <taxon>Marasmiaceae</taxon>
        <taxon>Marasmius</taxon>
    </lineage>
</organism>
<dbReference type="AlphaFoldDB" id="A0A9P7S281"/>
<dbReference type="GO" id="GO:0008270">
    <property type="term" value="F:zinc ion binding"/>
    <property type="evidence" value="ECO:0007669"/>
    <property type="project" value="UniProtKB-KW"/>
</dbReference>
<keyword evidence="4" id="KW-1185">Reference proteome</keyword>
<sequence length="315" mass="36091">MPEPFYEVETIEKAKWEEEQWLYYVKVSGLDMLKRKIRTLRCVVMKAESEASSTSRWEPGSSLNSCSWMLGKFWRDVGMEYLGRTMELLEGIEVFSSNSFREECKARLDQGEELPAISEPDCLYTRAIALDGLSRTCLIPDPGLLWTDPECLGLKGLTANDKYQIVHHSLESKKIDASQVLYRKVRQDTREDSRWLDNWKAGCMICAETEKPLRGLLACSCRFKVYCLECLRSVQESQDISDGMKEGRVSCPTCRTSTYIVSSTWVMLTQEEEAARMEKKAVERAEKRKLNKINKWLKKQKLGLGESEGPTMASA</sequence>
<accession>A0A9P7S281</accession>
<evidence type="ECO:0000313" key="3">
    <source>
        <dbReference type="EMBL" id="KAG7093223.1"/>
    </source>
</evidence>
<dbReference type="Gene3D" id="3.30.40.10">
    <property type="entry name" value="Zinc/RING finger domain, C3HC4 (zinc finger)"/>
    <property type="match status" value="1"/>
</dbReference>
<dbReference type="EMBL" id="CM032184">
    <property type="protein sequence ID" value="KAG7093223.1"/>
    <property type="molecule type" value="Genomic_DNA"/>
</dbReference>
<name>A0A9P7S281_9AGAR</name>
<evidence type="ECO:0000259" key="2">
    <source>
        <dbReference type="PROSITE" id="PS50089"/>
    </source>
</evidence>
<keyword evidence="1" id="KW-0863">Zinc-finger</keyword>
<dbReference type="GeneID" id="66075985"/>
<evidence type="ECO:0000256" key="1">
    <source>
        <dbReference type="PROSITE-ProRule" id="PRU00175"/>
    </source>
</evidence>
<dbReference type="Proteomes" id="UP001049176">
    <property type="component" value="Chromosome 4"/>
</dbReference>
<comment type="caution">
    <text evidence="3">The sequence shown here is derived from an EMBL/GenBank/DDBJ whole genome shotgun (WGS) entry which is preliminary data.</text>
</comment>
<dbReference type="KEGG" id="more:E1B28_006909"/>
<reference evidence="3" key="1">
    <citation type="journal article" date="2021" name="Genome Biol. Evol.">
        <title>The assembled and annotated genome of the fairy-ring fungus Marasmius oreades.</title>
        <authorList>
            <person name="Hiltunen M."/>
            <person name="Ament-Velasquez S.L."/>
            <person name="Johannesson H."/>
        </authorList>
    </citation>
    <scope>NUCLEOTIDE SEQUENCE</scope>
    <source>
        <strain evidence="3">03SP1</strain>
    </source>
</reference>
<dbReference type="PROSITE" id="PS50089">
    <property type="entry name" value="ZF_RING_2"/>
    <property type="match status" value="1"/>
</dbReference>
<feature type="domain" description="RING-type" evidence="2">
    <location>
        <begin position="203"/>
        <end position="255"/>
    </location>
</feature>
<dbReference type="InterPro" id="IPR013083">
    <property type="entry name" value="Znf_RING/FYVE/PHD"/>
</dbReference>
<keyword evidence="1" id="KW-0479">Metal-binding</keyword>
<gene>
    <name evidence="3" type="ORF">E1B28_006909</name>
</gene>